<dbReference type="InterPro" id="IPR006767">
    <property type="entry name" value="Cwf19-like_C_dom-2"/>
</dbReference>
<protein>
    <submittedName>
        <fullName evidence="5">Uncharacterized protein</fullName>
    </submittedName>
</protein>
<organism evidence="5 6">
    <name type="scientific">Plasmodium falciparum (isolate 7G8)</name>
    <dbReference type="NCBI Taxonomy" id="57266"/>
    <lineage>
        <taxon>Eukaryota</taxon>
        <taxon>Sar</taxon>
        <taxon>Alveolata</taxon>
        <taxon>Apicomplexa</taxon>
        <taxon>Aconoidasida</taxon>
        <taxon>Haemosporida</taxon>
        <taxon>Plasmodiidae</taxon>
        <taxon>Plasmodium</taxon>
        <taxon>Plasmodium (Laverania)</taxon>
    </lineage>
</organism>
<sequence length="522" mass="62978">MSDVDEFYEYAKNNFLNFLNKNDKNENKKKREESKIKGLSDNNMSDIKNLRKEEMNDKESYDKKYTNYLLKKKHRKEEKKNEKKNEKKKKKKNSSSDSSSSYTKQDEDKDKKKRKYEKIEKRKHEKSKKSKYDKDYKKYKINSDGKYVSYDKEEQKKKKHSSKENEKDEIKEKKKKRKEKNDFYNDSDNSYDNNNNNNDDVNNDVHNNVNNYHNISDSNTIYTKSYSSSSANYNYDEKQKKDIQSLCNIQEYRNNKEECDTHGTSNLKKKLEKIINERKNQMILKNSLNKNLVDCKYCIDSNSFEKLNKLNIISISNKSYICYYNYKNIFLKDQLFISPIEHTTSFTNTTFDVIQDMRNHMKSLIAMLEVNNQTCIFIEFNNCFNPSIELISMRKTKHTYINCYVIPMDLLEEAKIYFKKNMEEINSLYRENKQLIISDSKYAPYNVIPKNIPYVSVNFSLVDTYIQVIENNYDYINMCRCIFADLFKKDRLYKYFKNFQQYVNSVEEFKKGYEKYDWTNYM</sequence>
<evidence type="ECO:0000313" key="6">
    <source>
        <dbReference type="Proteomes" id="UP000030688"/>
    </source>
</evidence>
<dbReference type="PANTHER" id="PTHR12072">
    <property type="entry name" value="CWF19, CELL CYCLE CONTROL PROTEIN"/>
    <property type="match status" value="1"/>
</dbReference>
<evidence type="ECO:0000256" key="1">
    <source>
        <dbReference type="ARBA" id="ARBA00006795"/>
    </source>
</evidence>
<dbReference type="PANTHER" id="PTHR12072:SF5">
    <property type="entry name" value="CWF19-LIKE PROTEIN 2"/>
    <property type="match status" value="1"/>
</dbReference>
<comment type="similarity">
    <text evidence="1">Belongs to the CWF19 family.</text>
</comment>
<dbReference type="InterPro" id="IPR006768">
    <property type="entry name" value="Cwf19-like_C_dom-1"/>
</dbReference>
<dbReference type="GO" id="GO:0000398">
    <property type="term" value="P:mRNA splicing, via spliceosome"/>
    <property type="evidence" value="ECO:0007669"/>
    <property type="project" value="TreeGrafter"/>
</dbReference>
<feature type="domain" description="Cwf19-like protein C-terminal" evidence="3">
    <location>
        <begin position="430"/>
        <end position="519"/>
    </location>
</feature>
<dbReference type="EMBL" id="KE123628">
    <property type="protein sequence ID" value="EUR68671.1"/>
    <property type="molecule type" value="Genomic_DNA"/>
</dbReference>
<dbReference type="GO" id="GO:0071014">
    <property type="term" value="C:post-mRNA release spliceosomal complex"/>
    <property type="evidence" value="ECO:0007669"/>
    <property type="project" value="TreeGrafter"/>
</dbReference>
<reference evidence="6" key="1">
    <citation type="submission" date="2007-11" db="EMBL/GenBank/DDBJ databases">
        <authorList>
            <consortium name="The Broad Institute Genome Sequencing Platform"/>
            <person name="Volkman S.K."/>
            <person name="Daily J.P."/>
            <person name="Sarr O."/>
            <person name="Ndiaye D."/>
            <person name="Ndir O."/>
            <person name="Mboup S."/>
            <person name="Lukens A."/>
            <person name="Stange-Thomann N."/>
            <person name="Mauceli E."/>
            <person name="Gnerre S."/>
            <person name="Jaffe D."/>
            <person name="Zainoun J."/>
            <person name="Wiegand R.C."/>
            <person name="Birren B."/>
            <person name="Galagan J."/>
            <person name="Lander E."/>
            <person name="Wirth D.F."/>
        </authorList>
    </citation>
    <scope>NUCLEOTIDE SEQUENCE [LARGE SCALE GENOMIC DNA]</scope>
    <source>
        <strain evidence="6">7G8</strain>
    </source>
</reference>
<feature type="region of interest" description="Disordered" evidence="2">
    <location>
        <begin position="151"/>
        <end position="216"/>
    </location>
</feature>
<dbReference type="Pfam" id="PF04677">
    <property type="entry name" value="CwfJ_C_1"/>
    <property type="match status" value="1"/>
</dbReference>
<feature type="compositionally biased region" description="Basic and acidic residues" evidence="2">
    <location>
        <begin position="151"/>
        <end position="172"/>
    </location>
</feature>
<evidence type="ECO:0000256" key="2">
    <source>
        <dbReference type="SAM" id="MobiDB-lite"/>
    </source>
</evidence>
<feature type="region of interest" description="Disordered" evidence="2">
    <location>
        <begin position="20"/>
        <end position="138"/>
    </location>
</feature>
<dbReference type="Pfam" id="PF04676">
    <property type="entry name" value="CwfJ_C_2"/>
    <property type="match status" value="1"/>
</dbReference>
<dbReference type="AlphaFoldDB" id="W7F4M8"/>
<evidence type="ECO:0000259" key="3">
    <source>
        <dbReference type="Pfam" id="PF04676"/>
    </source>
</evidence>
<feature type="compositionally biased region" description="Basic and acidic residues" evidence="2">
    <location>
        <begin position="21"/>
        <end position="38"/>
    </location>
</feature>
<reference evidence="5 6" key="2">
    <citation type="submission" date="2013-02" db="EMBL/GenBank/DDBJ databases">
        <title>The Genome Sequence of Plasmodium falciparum 7G8.</title>
        <authorList>
            <consortium name="The Broad Institute Genome Sequencing Platform"/>
            <consortium name="The Broad Institute Genome Sequencing Center for Infectious Disease"/>
            <person name="Neafsey D."/>
            <person name="Cheeseman I."/>
            <person name="Volkman S."/>
            <person name="Adams J."/>
            <person name="Walker B."/>
            <person name="Young S.K."/>
            <person name="Zeng Q."/>
            <person name="Gargeya S."/>
            <person name="Fitzgerald M."/>
            <person name="Haas B."/>
            <person name="Abouelleil A."/>
            <person name="Alvarado L."/>
            <person name="Arachchi H.M."/>
            <person name="Berlin A.M."/>
            <person name="Chapman S.B."/>
            <person name="Dewar J."/>
            <person name="Goldberg J."/>
            <person name="Griggs A."/>
            <person name="Gujja S."/>
            <person name="Hansen M."/>
            <person name="Howarth C."/>
            <person name="Imamovic A."/>
            <person name="Larimer J."/>
            <person name="McCowan C."/>
            <person name="Murphy C."/>
            <person name="Neiman D."/>
            <person name="Pearson M."/>
            <person name="Priest M."/>
            <person name="Roberts A."/>
            <person name="Saif S."/>
            <person name="Shea T."/>
            <person name="Sisk P."/>
            <person name="Sykes S."/>
            <person name="Wortman J."/>
            <person name="Nusbaum C."/>
            <person name="Birren B."/>
        </authorList>
    </citation>
    <scope>NUCLEOTIDE SEQUENCE [LARGE SCALE GENOMIC DNA]</scope>
    <source>
        <strain evidence="5 6">7G8</strain>
    </source>
</reference>
<name>W7F4M8_PLAF8</name>
<gene>
    <name evidence="5" type="ORF">PFBG_03902</name>
</gene>
<accession>W7F4M8</accession>
<evidence type="ECO:0000313" key="5">
    <source>
        <dbReference type="EMBL" id="EUR68671.1"/>
    </source>
</evidence>
<dbReference type="OrthoDB" id="2113965at2759"/>
<dbReference type="VEuPathDB" id="PlasmoDB:Pf7G8_120025100"/>
<feature type="compositionally biased region" description="Basic and acidic residues" evidence="2">
    <location>
        <begin position="48"/>
        <end position="65"/>
    </location>
</feature>
<evidence type="ECO:0000259" key="4">
    <source>
        <dbReference type="Pfam" id="PF04677"/>
    </source>
</evidence>
<dbReference type="Proteomes" id="UP000030688">
    <property type="component" value="Unassembled WGS sequence"/>
</dbReference>
<feature type="domain" description="Cwf19-like C-terminal" evidence="4">
    <location>
        <begin position="288"/>
        <end position="419"/>
    </location>
</feature>
<dbReference type="InterPro" id="IPR040194">
    <property type="entry name" value="Cwf19-like"/>
</dbReference>
<proteinExistence type="inferred from homology"/>
<feature type="compositionally biased region" description="Low complexity" evidence="2">
    <location>
        <begin position="184"/>
        <end position="216"/>
    </location>
</feature>